<feature type="region of interest" description="Disordered" evidence="2">
    <location>
        <begin position="45"/>
        <end position="81"/>
    </location>
</feature>
<dbReference type="Proteomes" id="UP000566819">
    <property type="component" value="Unassembled WGS sequence"/>
</dbReference>
<feature type="compositionally biased region" description="Low complexity" evidence="2">
    <location>
        <begin position="58"/>
        <end position="70"/>
    </location>
</feature>
<name>A0A8H4RXJ0_9HELO</name>
<sequence length="637" mass="71684">MADIDTSISTADGQPHSPPLLVARLHRKDTQLLMQGRWEEPARGWVSDGRYKGTRSPRSSMMGSARSSGATRPSSITDKRRSMDIHPVESVLPAVGQNAGSSVSFDEASQRSLEAPFRHHHHQGGRSEKARTNSGTNPFSLPPPPPPLAAARNSQPQPPSPRSHIHALQKFPNLPSRSYAGPMERYLAQDDLTVFQQDDPEQVEENKTRLRSLRINVIRLRLQLRTKRKELREKESAKIVADEAFMRCVRQTMALPLTPDFNMEPTSSAPLNQYFAAMQQARDDYGPLEYDYNRLEDSLDEAEFELAKIEGRLYRNNPLEVTDSELSMPPIHKTAASSGSDLELSLDGHENYHPLHAEYLSRLGDLDLAIESYHNTKQELEILLQEQETRSRLGIELNEDQRFSLEDLPLRETALQEEITELETEIDQLRSRCLEEGIDIDESSDWTSSADARGAPINGDSGSTKNLNIPDIRRPPSEYSHSMFPLLFPESDDGKAHLKDLITEFDEGNKNDRINRWLLYTLRTSPLEVDLLALVFLQLANILDFRQWCTDLHQWQLHVLSLWEKDGANRSPEAFVPARTASYSSTNQTKKKSKPCSQVNGLLTTSEGSAKNKITPGSIDLGKLISKGSEIVQMLGI</sequence>
<comment type="caution">
    <text evidence="3">The sequence shown here is derived from an EMBL/GenBank/DDBJ whole genome shotgun (WGS) entry which is preliminary data.</text>
</comment>
<evidence type="ECO:0000256" key="1">
    <source>
        <dbReference type="SAM" id="Coils"/>
    </source>
</evidence>
<keyword evidence="1" id="KW-0175">Coiled coil</keyword>
<reference evidence="3 4" key="1">
    <citation type="submission" date="2020-03" db="EMBL/GenBank/DDBJ databases">
        <title>Draft Genome Sequence of Cudoniella acicularis.</title>
        <authorList>
            <person name="Buettner E."/>
            <person name="Kellner H."/>
        </authorList>
    </citation>
    <scope>NUCLEOTIDE SEQUENCE [LARGE SCALE GENOMIC DNA]</scope>
    <source>
        <strain evidence="3 4">DSM 108380</strain>
    </source>
</reference>
<dbReference type="AlphaFoldDB" id="A0A8H4RXJ0"/>
<organism evidence="3 4">
    <name type="scientific">Cudoniella acicularis</name>
    <dbReference type="NCBI Taxonomy" id="354080"/>
    <lineage>
        <taxon>Eukaryota</taxon>
        <taxon>Fungi</taxon>
        <taxon>Dikarya</taxon>
        <taxon>Ascomycota</taxon>
        <taxon>Pezizomycotina</taxon>
        <taxon>Leotiomycetes</taxon>
        <taxon>Helotiales</taxon>
        <taxon>Tricladiaceae</taxon>
        <taxon>Cudoniella</taxon>
    </lineage>
</organism>
<feature type="region of interest" description="Disordered" evidence="2">
    <location>
        <begin position="444"/>
        <end position="469"/>
    </location>
</feature>
<dbReference type="OrthoDB" id="3553547at2759"/>
<evidence type="ECO:0000256" key="2">
    <source>
        <dbReference type="SAM" id="MobiDB-lite"/>
    </source>
</evidence>
<dbReference type="EMBL" id="JAAMPI010000009">
    <property type="protein sequence ID" value="KAF4637805.1"/>
    <property type="molecule type" value="Genomic_DNA"/>
</dbReference>
<evidence type="ECO:0000313" key="3">
    <source>
        <dbReference type="EMBL" id="KAF4637805.1"/>
    </source>
</evidence>
<keyword evidence="4" id="KW-1185">Reference proteome</keyword>
<gene>
    <name evidence="3" type="ORF">G7Y89_g281</name>
</gene>
<feature type="region of interest" description="Disordered" evidence="2">
    <location>
        <begin position="116"/>
        <end position="166"/>
    </location>
</feature>
<feature type="coiled-coil region" evidence="1">
    <location>
        <begin position="366"/>
        <end position="432"/>
    </location>
</feature>
<evidence type="ECO:0000313" key="4">
    <source>
        <dbReference type="Proteomes" id="UP000566819"/>
    </source>
</evidence>
<protein>
    <submittedName>
        <fullName evidence="3">Uncharacterized protein</fullName>
    </submittedName>
</protein>
<proteinExistence type="predicted"/>
<accession>A0A8H4RXJ0</accession>